<evidence type="ECO:0000256" key="1">
    <source>
        <dbReference type="ARBA" id="ARBA00001917"/>
    </source>
</evidence>
<keyword evidence="5" id="KW-0560">Oxidoreductase</keyword>
<dbReference type="GO" id="GO:0003959">
    <property type="term" value="F:NADPH dehydrogenase activity"/>
    <property type="evidence" value="ECO:0007669"/>
    <property type="project" value="InterPro"/>
</dbReference>
<dbReference type="Gene3D" id="3.20.20.70">
    <property type="entry name" value="Aldolase class I"/>
    <property type="match status" value="1"/>
</dbReference>
<dbReference type="AlphaFoldDB" id="A0A1H1ETM9"/>
<evidence type="ECO:0000256" key="5">
    <source>
        <dbReference type="ARBA" id="ARBA00023002"/>
    </source>
</evidence>
<dbReference type="PANTHER" id="PTHR43303:SF4">
    <property type="entry name" value="NADPH DEHYDROGENASE C23G7.10C-RELATED"/>
    <property type="match status" value="1"/>
</dbReference>
<dbReference type="GO" id="GO:0050661">
    <property type="term" value="F:NADP binding"/>
    <property type="evidence" value="ECO:0007669"/>
    <property type="project" value="InterPro"/>
</dbReference>
<feature type="domain" description="NADH:flavin oxidoreductase/NADH oxidase N-terminal" evidence="6">
    <location>
        <begin position="43"/>
        <end position="391"/>
    </location>
</feature>
<dbReference type="GO" id="GO:0010181">
    <property type="term" value="F:FMN binding"/>
    <property type="evidence" value="ECO:0007669"/>
    <property type="project" value="InterPro"/>
</dbReference>
<reference evidence="8" key="1">
    <citation type="submission" date="2016-10" db="EMBL/GenBank/DDBJ databases">
        <authorList>
            <person name="Varghese N."/>
            <person name="Submissions S."/>
        </authorList>
    </citation>
    <scope>NUCLEOTIDE SEQUENCE [LARGE SCALE GENOMIC DNA]</scope>
    <source>
        <strain evidence="8">DSM 24767</strain>
    </source>
</reference>
<name>A0A1H1ETM9_NATTX</name>
<evidence type="ECO:0000313" key="7">
    <source>
        <dbReference type="EMBL" id="SDQ91980.1"/>
    </source>
</evidence>
<dbReference type="InterPro" id="IPR013785">
    <property type="entry name" value="Aldolase_TIM"/>
</dbReference>
<dbReference type="Proteomes" id="UP000198848">
    <property type="component" value="Unassembled WGS sequence"/>
</dbReference>
<dbReference type="EMBL" id="FNLC01000002">
    <property type="protein sequence ID" value="SDQ91980.1"/>
    <property type="molecule type" value="Genomic_DNA"/>
</dbReference>
<dbReference type="InterPro" id="IPR044152">
    <property type="entry name" value="YqjM-like"/>
</dbReference>
<evidence type="ECO:0000256" key="2">
    <source>
        <dbReference type="ARBA" id="ARBA00022630"/>
    </source>
</evidence>
<gene>
    <name evidence="7" type="ORF">SAMN04489842_1692</name>
</gene>
<dbReference type="Pfam" id="PF00724">
    <property type="entry name" value="Oxidored_FMN"/>
    <property type="match status" value="1"/>
</dbReference>
<proteinExistence type="predicted"/>
<evidence type="ECO:0000313" key="8">
    <source>
        <dbReference type="Proteomes" id="UP000198848"/>
    </source>
</evidence>
<sequence length="407" mass="44220">MLIDTVDWRDSIAFDTLEAAKSSPFEVVFPTGPLPRGEYMPGLFSELSLRDCELPNRLAVSPMCQYSCDPDGLPTEWHRVHLGSRAVGGAGIVMSEATAVEPRGRITPHDLGIWSDEHAEALQPITEFIRDQGGVPAIQLAHAGHKASKTRPWDGNVPIAPDETDPDGASGWEVLSPSPDAYPPFSGDRPAMQKATQDDIEGVIDAYRDAAERSLEAGFEIAEVHAAHGYLLHEFLSPVTNRREDDYGGSFENRTRLLREVTAAVREVWPDEKPVFVRISGTDWLEDRESWDIDQSVRLAGDLADLGVDLVDVSSGGIHPDQEAAGGPNFQVPLAEAIREGADVAVGAVGGITEPEQAEALVGNGRADLVLVGREFLRDPYFGLRAAGELTDDAPAEWPVQYRRSAE</sequence>
<keyword evidence="2" id="KW-0285">Flavoprotein</keyword>
<protein>
    <submittedName>
        <fullName evidence="7">2,4-dienoyl-CoA reductase</fullName>
    </submittedName>
</protein>
<keyword evidence="8" id="KW-1185">Reference proteome</keyword>
<dbReference type="STRING" id="1095778.SAMN04489842_1692"/>
<dbReference type="SUPFAM" id="SSF51395">
    <property type="entry name" value="FMN-linked oxidoreductases"/>
    <property type="match status" value="1"/>
</dbReference>
<dbReference type="InterPro" id="IPR001155">
    <property type="entry name" value="OxRdtase_FMN_N"/>
</dbReference>
<organism evidence="7 8">
    <name type="scientific">Natronobacterium texcoconense</name>
    <dbReference type="NCBI Taxonomy" id="1095778"/>
    <lineage>
        <taxon>Archaea</taxon>
        <taxon>Methanobacteriati</taxon>
        <taxon>Methanobacteriota</taxon>
        <taxon>Stenosarchaea group</taxon>
        <taxon>Halobacteria</taxon>
        <taxon>Halobacteriales</taxon>
        <taxon>Natrialbaceae</taxon>
        <taxon>Natronobacterium</taxon>
    </lineage>
</organism>
<comment type="cofactor">
    <cofactor evidence="1">
        <name>FMN</name>
        <dbReference type="ChEBI" id="CHEBI:58210"/>
    </cofactor>
</comment>
<dbReference type="PANTHER" id="PTHR43303">
    <property type="entry name" value="NADPH DEHYDROGENASE C23G7.10C-RELATED"/>
    <property type="match status" value="1"/>
</dbReference>
<accession>A0A1H1ETM9</accession>
<evidence type="ECO:0000256" key="4">
    <source>
        <dbReference type="ARBA" id="ARBA00022857"/>
    </source>
</evidence>
<keyword evidence="4" id="KW-0521">NADP</keyword>
<dbReference type="CDD" id="cd02932">
    <property type="entry name" value="OYE_YqiM_FMN"/>
    <property type="match status" value="1"/>
</dbReference>
<evidence type="ECO:0000259" key="6">
    <source>
        <dbReference type="Pfam" id="PF00724"/>
    </source>
</evidence>
<evidence type="ECO:0000256" key="3">
    <source>
        <dbReference type="ARBA" id="ARBA00022643"/>
    </source>
</evidence>
<keyword evidence="3" id="KW-0288">FMN</keyword>